<dbReference type="Pfam" id="PF13185">
    <property type="entry name" value="GAF_2"/>
    <property type="match status" value="1"/>
</dbReference>
<keyword evidence="6" id="KW-0175">Coiled coil</keyword>
<dbReference type="CDD" id="cd00130">
    <property type="entry name" value="PAS"/>
    <property type="match status" value="1"/>
</dbReference>
<protein>
    <submittedName>
        <fullName evidence="9">Bacterio-opsin activator domain-containing protein</fullName>
    </submittedName>
</protein>
<dbReference type="InterPro" id="IPR007050">
    <property type="entry name" value="HTH_bacterioopsin"/>
</dbReference>
<evidence type="ECO:0000256" key="6">
    <source>
        <dbReference type="SAM" id="Coils"/>
    </source>
</evidence>
<dbReference type="InterPro" id="IPR003018">
    <property type="entry name" value="GAF"/>
</dbReference>
<dbReference type="PROSITE" id="PS50112">
    <property type="entry name" value="PAS"/>
    <property type="match status" value="1"/>
</dbReference>
<evidence type="ECO:0000256" key="1">
    <source>
        <dbReference type="ARBA" id="ARBA00022630"/>
    </source>
</evidence>
<name>A0ABD5ZI45_9EURY</name>
<dbReference type="AlphaFoldDB" id="A0ABD5ZI45"/>
<comment type="caution">
    <text evidence="9">The sequence shown here is derived from an EMBL/GenBank/DDBJ whole genome shotgun (WGS) entry which is preliminary data.</text>
</comment>
<dbReference type="Pfam" id="PF13426">
    <property type="entry name" value="PAS_9"/>
    <property type="match status" value="1"/>
</dbReference>
<dbReference type="EMBL" id="JBHTAA010000005">
    <property type="protein sequence ID" value="MFC7204787.1"/>
    <property type="molecule type" value="Genomic_DNA"/>
</dbReference>
<dbReference type="SUPFAM" id="SSF55781">
    <property type="entry name" value="GAF domain-like"/>
    <property type="match status" value="1"/>
</dbReference>
<feature type="domain" description="PAS" evidence="7">
    <location>
        <begin position="130"/>
        <end position="203"/>
    </location>
</feature>
<proteinExistence type="predicted"/>
<evidence type="ECO:0000313" key="10">
    <source>
        <dbReference type="Proteomes" id="UP001596481"/>
    </source>
</evidence>
<evidence type="ECO:0000256" key="3">
    <source>
        <dbReference type="ARBA" id="ARBA00022991"/>
    </source>
</evidence>
<dbReference type="PROSITE" id="PS50113">
    <property type="entry name" value="PAC"/>
    <property type="match status" value="1"/>
</dbReference>
<dbReference type="InterPro" id="IPR000700">
    <property type="entry name" value="PAS-assoc_C"/>
</dbReference>
<sequence length="656" mass="71286">MGSLYRIPIRVVALADAPFRDRVERVLEPLSPDFVETITDVEAATDPPDCVVVASDDRTQIETALTELADSPVVVVHPLDGDLSVAAAFDTGAADVVPITETNVFERLPDRIRSVVAWRREKEPASERITEDLKERAMDAAPVGISLADASLPDQPLVYINDFFESMTGYGPREALGRNCRYLQGPETDPAAVSKLREAVNAELPASVELLNYRRDGESFWNRIDLAPIRDETGEVTHYVGFQTDITERVRAEEAAERYAAEVETERARLQRLVEHIEGLLEDVTSALVRAESRVELERSVCERVAGTPEFACAWIGGLDLAPDTIAPSVWGGTATDSLSNLRIDRTDADPVAEAVRTQSIRAAYDADGAIHPQADVPYSGVIAVPLVHRETLYGVLCVYAEDGPIDSDVHVVFGSLGRAVGAAIDAFESRRTLLSNAVVELEIDLLDSAQPLVRFASLAECRLEYEGLTSHDDGTVSLFVSTTPPASLERPNDAIAGVRSATDLVQRDGAGLSELRFAPDSLVERIADSGGRLVDLAADADGCRVTVVVPDRAVGRALLGDLRAAEGGIELRAVRERATPPQTRREFVSQLGDELTPRQHAALQVAYLGGFFEWPHGITGDELAATMDISRATYHQHLRAAERKLVSHFFEASPS</sequence>
<evidence type="ECO:0000256" key="4">
    <source>
        <dbReference type="ARBA" id="ARBA00023015"/>
    </source>
</evidence>
<evidence type="ECO:0000256" key="5">
    <source>
        <dbReference type="ARBA" id="ARBA00023163"/>
    </source>
</evidence>
<feature type="domain" description="PAC" evidence="8">
    <location>
        <begin position="206"/>
        <end position="258"/>
    </location>
</feature>
<gene>
    <name evidence="9" type="ORF">ACFQJC_14815</name>
</gene>
<dbReference type="PANTHER" id="PTHR47429">
    <property type="entry name" value="PROTEIN TWIN LOV 1"/>
    <property type="match status" value="1"/>
</dbReference>
<dbReference type="PANTHER" id="PTHR47429:SF2">
    <property type="entry name" value="PROTEIN TWIN LOV 1"/>
    <property type="match status" value="1"/>
</dbReference>
<evidence type="ECO:0000256" key="2">
    <source>
        <dbReference type="ARBA" id="ARBA00022643"/>
    </source>
</evidence>
<keyword evidence="4" id="KW-0805">Transcription regulation</keyword>
<evidence type="ECO:0000259" key="7">
    <source>
        <dbReference type="PROSITE" id="PS50112"/>
    </source>
</evidence>
<keyword evidence="2" id="KW-0288">FMN</keyword>
<dbReference type="Pfam" id="PF04967">
    <property type="entry name" value="HTH_10"/>
    <property type="match status" value="1"/>
</dbReference>
<keyword evidence="1" id="KW-0285">Flavoprotein</keyword>
<reference evidence="9 10" key="1">
    <citation type="journal article" date="2019" name="Int. J. Syst. Evol. Microbiol.">
        <title>The Global Catalogue of Microorganisms (GCM) 10K type strain sequencing project: providing services to taxonomists for standard genome sequencing and annotation.</title>
        <authorList>
            <consortium name="The Broad Institute Genomics Platform"/>
            <consortium name="The Broad Institute Genome Sequencing Center for Infectious Disease"/>
            <person name="Wu L."/>
            <person name="Ma J."/>
        </authorList>
    </citation>
    <scope>NUCLEOTIDE SEQUENCE [LARGE SCALE GENOMIC DNA]</scope>
    <source>
        <strain evidence="9 10">DSM 29988</strain>
    </source>
</reference>
<dbReference type="InterPro" id="IPR000014">
    <property type="entry name" value="PAS"/>
</dbReference>
<feature type="coiled-coil region" evidence="6">
    <location>
        <begin position="249"/>
        <end position="283"/>
    </location>
</feature>
<keyword evidence="10" id="KW-1185">Reference proteome</keyword>
<dbReference type="SUPFAM" id="SSF55785">
    <property type="entry name" value="PYP-like sensor domain (PAS domain)"/>
    <property type="match status" value="1"/>
</dbReference>
<dbReference type="RefSeq" id="WP_390224778.1">
    <property type="nucleotide sequence ID" value="NZ_JBHTAA010000005.1"/>
</dbReference>
<keyword evidence="5" id="KW-0804">Transcription</keyword>
<dbReference type="InterPro" id="IPR035965">
    <property type="entry name" value="PAS-like_dom_sf"/>
</dbReference>
<dbReference type="SMART" id="SM00086">
    <property type="entry name" value="PAC"/>
    <property type="match status" value="1"/>
</dbReference>
<evidence type="ECO:0000259" key="8">
    <source>
        <dbReference type="PROSITE" id="PS50113"/>
    </source>
</evidence>
<dbReference type="Proteomes" id="UP001596481">
    <property type="component" value="Unassembled WGS sequence"/>
</dbReference>
<dbReference type="Gene3D" id="3.30.450.40">
    <property type="match status" value="1"/>
</dbReference>
<evidence type="ECO:0000313" key="9">
    <source>
        <dbReference type="EMBL" id="MFC7204787.1"/>
    </source>
</evidence>
<keyword evidence="3" id="KW-0157">Chromophore</keyword>
<dbReference type="InterPro" id="IPR029016">
    <property type="entry name" value="GAF-like_dom_sf"/>
</dbReference>
<organism evidence="9 10">
    <name type="scientific">Haloferax namakaokahaiae</name>
    <dbReference type="NCBI Taxonomy" id="1748331"/>
    <lineage>
        <taxon>Archaea</taxon>
        <taxon>Methanobacteriati</taxon>
        <taxon>Methanobacteriota</taxon>
        <taxon>Stenosarchaea group</taxon>
        <taxon>Halobacteria</taxon>
        <taxon>Halobacteriales</taxon>
        <taxon>Haloferacaceae</taxon>
        <taxon>Haloferax</taxon>
    </lineage>
</organism>
<dbReference type="InterPro" id="IPR031803">
    <property type="entry name" value="BAT_GAF/HTH-assoc"/>
</dbReference>
<dbReference type="InterPro" id="IPR001610">
    <property type="entry name" value="PAC"/>
</dbReference>
<dbReference type="Gene3D" id="3.30.450.20">
    <property type="entry name" value="PAS domain"/>
    <property type="match status" value="1"/>
</dbReference>
<dbReference type="Pfam" id="PF15915">
    <property type="entry name" value="BAT"/>
    <property type="match status" value="1"/>
</dbReference>
<accession>A0ABD5ZI45</accession>
<dbReference type="NCBIfam" id="TIGR00229">
    <property type="entry name" value="sensory_box"/>
    <property type="match status" value="1"/>
</dbReference>